<dbReference type="SUPFAM" id="SSF51735">
    <property type="entry name" value="NAD(P)-binding Rossmann-fold domains"/>
    <property type="match status" value="1"/>
</dbReference>
<feature type="domain" description="Gfo/Idh/MocA-like oxidoreductase N-terminal" evidence="1">
    <location>
        <begin position="2"/>
        <end position="119"/>
    </location>
</feature>
<dbReference type="InterPro" id="IPR000683">
    <property type="entry name" value="Gfo/Idh/MocA-like_OxRdtase_N"/>
</dbReference>
<dbReference type="Pfam" id="PF22725">
    <property type="entry name" value="GFO_IDH_MocA_C3"/>
    <property type="match status" value="1"/>
</dbReference>
<organism evidence="3 4">
    <name type="scientific">Lacrimispora xylanolytica</name>
    <dbReference type="NCBI Taxonomy" id="29375"/>
    <lineage>
        <taxon>Bacteria</taxon>
        <taxon>Bacillati</taxon>
        <taxon>Bacillota</taxon>
        <taxon>Clostridia</taxon>
        <taxon>Lachnospirales</taxon>
        <taxon>Lachnospiraceae</taxon>
        <taxon>Lacrimispora</taxon>
    </lineage>
</organism>
<reference evidence="3" key="1">
    <citation type="submission" date="2022-11" db="EMBL/GenBank/DDBJ databases">
        <title>Lacrimispora xylanolytica sy1, complete genome.</title>
        <authorList>
            <person name="Choi S."/>
        </authorList>
    </citation>
    <scope>NUCLEOTIDE SEQUENCE</scope>
    <source>
        <strain evidence="3">Sy1</strain>
    </source>
</reference>
<protein>
    <submittedName>
        <fullName evidence="3">Gfo/Idh/MocA family oxidoreductase</fullName>
    </submittedName>
</protein>
<dbReference type="InterPro" id="IPR036291">
    <property type="entry name" value="NAD(P)-bd_dom_sf"/>
</dbReference>
<evidence type="ECO:0000313" key="3">
    <source>
        <dbReference type="EMBL" id="WAJ24294.1"/>
    </source>
</evidence>
<proteinExistence type="predicted"/>
<dbReference type="EMBL" id="CP113524">
    <property type="protein sequence ID" value="WAJ24294.1"/>
    <property type="molecule type" value="Genomic_DNA"/>
</dbReference>
<dbReference type="PANTHER" id="PTHR43249">
    <property type="entry name" value="UDP-N-ACETYL-2-AMINO-2-DEOXY-D-GLUCURONATE OXIDASE"/>
    <property type="match status" value="1"/>
</dbReference>
<dbReference type="Gene3D" id="3.30.360.10">
    <property type="entry name" value="Dihydrodipicolinate Reductase, domain 2"/>
    <property type="match status" value="1"/>
</dbReference>
<dbReference type="InterPro" id="IPR052515">
    <property type="entry name" value="Gfo/Idh/MocA_Oxidoreductase"/>
</dbReference>
<dbReference type="Proteomes" id="UP001163115">
    <property type="component" value="Chromosome"/>
</dbReference>
<dbReference type="Pfam" id="PF01408">
    <property type="entry name" value="GFO_IDH_MocA"/>
    <property type="match status" value="1"/>
</dbReference>
<dbReference type="InterPro" id="IPR055170">
    <property type="entry name" value="GFO_IDH_MocA-like_dom"/>
</dbReference>
<evidence type="ECO:0000313" key="4">
    <source>
        <dbReference type="Proteomes" id="UP001163115"/>
    </source>
</evidence>
<dbReference type="Gene3D" id="3.40.50.720">
    <property type="entry name" value="NAD(P)-binding Rossmann-like Domain"/>
    <property type="match status" value="1"/>
</dbReference>
<dbReference type="PANTHER" id="PTHR43249:SF1">
    <property type="entry name" value="D-GLUCOSIDE 3-DEHYDROGENASE"/>
    <property type="match status" value="1"/>
</dbReference>
<dbReference type="SUPFAM" id="SSF55347">
    <property type="entry name" value="Glyceraldehyde-3-phosphate dehydrogenase-like, C-terminal domain"/>
    <property type="match status" value="1"/>
</dbReference>
<keyword evidence="4" id="KW-1185">Reference proteome</keyword>
<feature type="domain" description="GFO/IDH/MocA-like oxidoreductase" evidence="2">
    <location>
        <begin position="133"/>
        <end position="260"/>
    </location>
</feature>
<evidence type="ECO:0000259" key="2">
    <source>
        <dbReference type="Pfam" id="PF22725"/>
    </source>
</evidence>
<sequence length="339" mass="38373">MVRVGIVGCGSIGRVHAMSLNGLSGVSLCAFADIHKERAEEYSKEYTGGEGRAYESLEEMLQKEDLEAVHICTPHFCHTDLAVEGLEKGISVFMEKPPAITREQFVRLSKAEQSSKGRLGICFQNRYNETTKEVSRILKEEILGKVKGGRAFVTWNRGQSYYTESEWRGSLQTEGGGALMNQSIHTLDLLLHWLGRPVRTEATIRNHHLKCVIEVEDMVEAYMEFTKGDDPVRATFYATTAFGYDAPVFIELVCEKGVIRLEGGSVWYRTWEDEEPVYFQAAKGLAPGKEYWGRGHEACIRDFYHCLLTKEAYGNDLSSVENTFFTVMDIYDSARNKER</sequence>
<gene>
    <name evidence="3" type="ORF">OW255_01885</name>
</gene>
<dbReference type="RefSeq" id="WP_024837592.1">
    <property type="nucleotide sequence ID" value="NZ_CP113524.1"/>
</dbReference>
<accession>A0ABY7AC87</accession>
<evidence type="ECO:0000259" key="1">
    <source>
        <dbReference type="Pfam" id="PF01408"/>
    </source>
</evidence>
<name>A0ABY7AC87_9FIRM</name>